<reference evidence="2" key="2">
    <citation type="journal article" date="2018" name="Plant J.">
        <title>The Sorghum bicolor reference genome: improved assembly, gene annotations, a transcriptome atlas, and signatures of genome organization.</title>
        <authorList>
            <person name="McCormick R.F."/>
            <person name="Truong S.K."/>
            <person name="Sreedasyam A."/>
            <person name="Jenkins J."/>
            <person name="Shu S."/>
            <person name="Sims D."/>
            <person name="Kennedy M."/>
            <person name="Amirebrahimi M."/>
            <person name="Weers B.D."/>
            <person name="McKinley B."/>
            <person name="Mattison A."/>
            <person name="Morishige D.T."/>
            <person name="Grimwood J."/>
            <person name="Schmutz J."/>
            <person name="Mullet J.E."/>
        </authorList>
    </citation>
    <scope>NUCLEOTIDE SEQUENCE [LARGE SCALE GENOMIC DNA]</scope>
    <source>
        <strain evidence="2">cv. BTx623</strain>
    </source>
</reference>
<gene>
    <name evidence="1" type="ORF">SORBI_3010G193501</name>
</gene>
<dbReference type="EMBL" id="CM000769">
    <property type="protein sequence ID" value="OQU76712.1"/>
    <property type="molecule type" value="Genomic_DNA"/>
</dbReference>
<sequence>MGCCHGGGGIPDVLPRINVCHTQIPDVLPRIKGHWPACARKIEEERTLACCRVQESEERAAACHRAQDSRGEGAGLLRRAVFGVRGKERGRARVDAGFKLFSKTIEFSHG</sequence>
<evidence type="ECO:0000313" key="2">
    <source>
        <dbReference type="Proteomes" id="UP000000768"/>
    </source>
</evidence>
<dbReference type="InParanoid" id="A0A1W0VTW3"/>
<protein>
    <submittedName>
        <fullName evidence="1">Uncharacterized protein</fullName>
    </submittedName>
</protein>
<name>A0A1W0VTW3_SORBI</name>
<reference evidence="1 2" key="1">
    <citation type="journal article" date="2009" name="Nature">
        <title>The Sorghum bicolor genome and the diversification of grasses.</title>
        <authorList>
            <person name="Paterson A.H."/>
            <person name="Bowers J.E."/>
            <person name="Bruggmann R."/>
            <person name="Dubchak I."/>
            <person name="Grimwood J."/>
            <person name="Gundlach H."/>
            <person name="Haberer G."/>
            <person name="Hellsten U."/>
            <person name="Mitros T."/>
            <person name="Poliakov A."/>
            <person name="Schmutz J."/>
            <person name="Spannagl M."/>
            <person name="Tang H."/>
            <person name="Wang X."/>
            <person name="Wicker T."/>
            <person name="Bharti A.K."/>
            <person name="Chapman J."/>
            <person name="Feltus F.A."/>
            <person name="Gowik U."/>
            <person name="Grigoriev I.V."/>
            <person name="Lyons E."/>
            <person name="Maher C.A."/>
            <person name="Martis M."/>
            <person name="Narechania A."/>
            <person name="Otillar R.P."/>
            <person name="Penning B.W."/>
            <person name="Salamov A.A."/>
            <person name="Wang Y."/>
            <person name="Zhang L."/>
            <person name="Carpita N.C."/>
            <person name="Freeling M."/>
            <person name="Gingle A.R."/>
            <person name="Hash C.T."/>
            <person name="Keller B."/>
            <person name="Klein P."/>
            <person name="Kresovich S."/>
            <person name="McCann M.C."/>
            <person name="Ming R."/>
            <person name="Peterson D.G."/>
            <person name="Mehboob-ur-Rahman"/>
            <person name="Ware D."/>
            <person name="Westhoff P."/>
            <person name="Mayer K.F."/>
            <person name="Messing J."/>
            <person name="Rokhsar D.S."/>
        </authorList>
    </citation>
    <scope>NUCLEOTIDE SEQUENCE [LARGE SCALE GENOMIC DNA]</scope>
    <source>
        <strain evidence="2">cv. BTx623</strain>
    </source>
</reference>
<evidence type="ECO:0000313" key="1">
    <source>
        <dbReference type="EMBL" id="OQU76712.1"/>
    </source>
</evidence>
<keyword evidence="2" id="KW-1185">Reference proteome</keyword>
<dbReference type="AlphaFoldDB" id="A0A1W0VTW3"/>
<accession>A0A1W0VTW3</accession>
<proteinExistence type="predicted"/>
<organism evidence="1 2">
    <name type="scientific">Sorghum bicolor</name>
    <name type="common">Sorghum</name>
    <name type="synonym">Sorghum vulgare</name>
    <dbReference type="NCBI Taxonomy" id="4558"/>
    <lineage>
        <taxon>Eukaryota</taxon>
        <taxon>Viridiplantae</taxon>
        <taxon>Streptophyta</taxon>
        <taxon>Embryophyta</taxon>
        <taxon>Tracheophyta</taxon>
        <taxon>Spermatophyta</taxon>
        <taxon>Magnoliopsida</taxon>
        <taxon>Liliopsida</taxon>
        <taxon>Poales</taxon>
        <taxon>Poaceae</taxon>
        <taxon>PACMAD clade</taxon>
        <taxon>Panicoideae</taxon>
        <taxon>Andropogonodae</taxon>
        <taxon>Andropogoneae</taxon>
        <taxon>Sorghinae</taxon>
        <taxon>Sorghum</taxon>
    </lineage>
</organism>
<dbReference type="Gramene" id="OQU76712">
    <property type="protein sequence ID" value="OQU76712"/>
    <property type="gene ID" value="SORBI_3010G193501"/>
</dbReference>
<dbReference type="Proteomes" id="UP000000768">
    <property type="component" value="Chromosome 10"/>
</dbReference>